<reference evidence="2 3" key="2">
    <citation type="submission" date="2018-04" db="EMBL/GenBank/DDBJ databases">
        <title>OglaRS2 (Oryza glaberrima Reference Sequence Version 2).</title>
        <authorList>
            <person name="Zhang J."/>
            <person name="Kudrna D."/>
            <person name="Lee S."/>
            <person name="Talag J."/>
            <person name="Rajasekar S."/>
            <person name="Wing R.A."/>
        </authorList>
    </citation>
    <scope>NUCLEOTIDE SEQUENCE [LARGE SCALE GENOMIC DNA]</scope>
    <source>
        <strain evidence="2 3">cv. IRGC 96717</strain>
    </source>
</reference>
<feature type="region of interest" description="Disordered" evidence="1">
    <location>
        <begin position="1"/>
        <end position="138"/>
    </location>
</feature>
<feature type="compositionally biased region" description="Pro residues" evidence="1">
    <location>
        <begin position="100"/>
        <end position="112"/>
    </location>
</feature>
<sequence length="138" mass="14401">MLPMDSPSTPTRYTISSASDQTPTSKANAPAPSKKSYVLSVSPKPAQDKQISFSHDPKATTETKIKGEPPQIASSVELSSATQDKAKALAIAAEDTPSASPSPPTKNIPPKRPAASASASSAKKLFKDDSQQKHKKSG</sequence>
<evidence type="ECO:0000313" key="2">
    <source>
        <dbReference type="EnsemblPlants" id="ORGLA07G0185800.1"/>
    </source>
</evidence>
<reference evidence="2" key="1">
    <citation type="submission" date="2015-06" db="UniProtKB">
        <authorList>
            <consortium name="EnsemblPlants"/>
        </authorList>
    </citation>
    <scope>IDENTIFICATION</scope>
</reference>
<dbReference type="OMA" id="GEPPQIA"/>
<dbReference type="AlphaFoldDB" id="I1QCL6"/>
<keyword evidence="3" id="KW-1185">Reference proteome</keyword>
<evidence type="ECO:0000256" key="1">
    <source>
        <dbReference type="SAM" id="MobiDB-lite"/>
    </source>
</evidence>
<name>I1QCL6_ORYGL</name>
<protein>
    <submittedName>
        <fullName evidence="2">Uncharacterized protein</fullName>
    </submittedName>
</protein>
<feature type="compositionally biased region" description="Basic and acidic residues" evidence="1">
    <location>
        <begin position="55"/>
        <end position="67"/>
    </location>
</feature>
<evidence type="ECO:0000313" key="3">
    <source>
        <dbReference type="Proteomes" id="UP000007306"/>
    </source>
</evidence>
<dbReference type="HOGENOM" id="CLU_154141_0_0_1"/>
<dbReference type="Proteomes" id="UP000007306">
    <property type="component" value="Chromosome 7"/>
</dbReference>
<feature type="compositionally biased region" description="Polar residues" evidence="1">
    <location>
        <begin position="72"/>
        <end position="83"/>
    </location>
</feature>
<proteinExistence type="predicted"/>
<feature type="compositionally biased region" description="Polar residues" evidence="1">
    <location>
        <begin position="1"/>
        <end position="27"/>
    </location>
</feature>
<dbReference type="Gramene" id="ORGLA07G0185800.1">
    <property type="protein sequence ID" value="ORGLA07G0185800.1"/>
    <property type="gene ID" value="ORGLA07G0185800"/>
</dbReference>
<dbReference type="EnsemblPlants" id="ORGLA07G0185800.1">
    <property type="protein sequence ID" value="ORGLA07G0185800.1"/>
    <property type="gene ID" value="ORGLA07G0185800"/>
</dbReference>
<organism evidence="2 3">
    <name type="scientific">Oryza glaberrima</name>
    <name type="common">African rice</name>
    <dbReference type="NCBI Taxonomy" id="4538"/>
    <lineage>
        <taxon>Eukaryota</taxon>
        <taxon>Viridiplantae</taxon>
        <taxon>Streptophyta</taxon>
        <taxon>Embryophyta</taxon>
        <taxon>Tracheophyta</taxon>
        <taxon>Spermatophyta</taxon>
        <taxon>Magnoliopsida</taxon>
        <taxon>Liliopsida</taxon>
        <taxon>Poales</taxon>
        <taxon>Poaceae</taxon>
        <taxon>BOP clade</taxon>
        <taxon>Oryzoideae</taxon>
        <taxon>Oryzeae</taxon>
        <taxon>Oryzinae</taxon>
        <taxon>Oryza</taxon>
    </lineage>
</organism>
<accession>I1QCL6</accession>